<dbReference type="InterPro" id="IPR002656">
    <property type="entry name" value="Acyl_transf_3_dom"/>
</dbReference>
<sequence length="375" mass="43792">MMEGNRVKRHYDFDWVRVLATFMVFLYHCSMFFNPFPWHIKNNELNASYILVFSLFVGAWIMPIFFSISGISVSYGLKKRSISAFIKERFIRLGIPLVFGVLILTPPQIYIERLTNNQFKGSFFAFFPHFFDGVYLDFGGTGNFAFFGLHLWYLLVLLVFSLLTIPLFKWARNPVIFKKVHFVLLPTLLILAGSLKTQNLGGWDLIFYLLIFVYGFYFFSSENFKHIVASTISLHAIVAICTTFLYIMWFMEGYPEPGTLENFIFYSVRTINCWSLLLCIFYLAEKYLSISNRFLKYGSEVSMPFYVLHQPVIILIAFLIRDVSWSIPVKLIFLISVSFTLIMLCYHFVIRHVSVLRILFGMRTMKKATVKKEAA</sequence>
<evidence type="ECO:0000259" key="4">
    <source>
        <dbReference type="Pfam" id="PF01757"/>
    </source>
</evidence>
<feature type="transmembrane region" description="Helical" evidence="3">
    <location>
        <begin position="180"/>
        <end position="195"/>
    </location>
</feature>
<feature type="transmembrane region" description="Helical" evidence="3">
    <location>
        <begin position="327"/>
        <end position="349"/>
    </location>
</feature>
<keyword evidence="3" id="KW-0472">Membrane</keyword>
<dbReference type="RefSeq" id="WP_066244899.1">
    <property type="nucleotide sequence ID" value="NZ_LRFC01000038.1"/>
</dbReference>
<feature type="transmembrane region" description="Helical" evidence="3">
    <location>
        <begin position="232"/>
        <end position="251"/>
    </location>
</feature>
<feature type="domain" description="Acyltransferase 3" evidence="4">
    <location>
        <begin position="11"/>
        <end position="346"/>
    </location>
</feature>
<comment type="subcellular location">
    <subcellularLocation>
        <location evidence="1">Membrane</location>
    </subcellularLocation>
</comment>
<feature type="transmembrane region" description="Helical" evidence="3">
    <location>
        <begin position="90"/>
        <end position="111"/>
    </location>
</feature>
<dbReference type="PANTHER" id="PTHR36927">
    <property type="entry name" value="BLR4337 PROTEIN"/>
    <property type="match status" value="1"/>
</dbReference>
<dbReference type="GO" id="GO:0016747">
    <property type="term" value="F:acyltransferase activity, transferring groups other than amino-acyl groups"/>
    <property type="evidence" value="ECO:0007669"/>
    <property type="project" value="InterPro"/>
</dbReference>
<dbReference type="Proteomes" id="UP000076567">
    <property type="component" value="Unassembled WGS sequence"/>
</dbReference>
<keyword evidence="3" id="KW-1133">Transmembrane helix</keyword>
<dbReference type="Pfam" id="PF01757">
    <property type="entry name" value="Acyl_transf_3"/>
    <property type="match status" value="1"/>
</dbReference>
<name>A0A165MZ22_9BACL</name>
<keyword evidence="5" id="KW-0808">Transferase</keyword>
<feature type="transmembrane region" description="Helical" evidence="3">
    <location>
        <begin position="15"/>
        <end position="36"/>
    </location>
</feature>
<feature type="transmembrane region" description="Helical" evidence="3">
    <location>
        <begin position="201"/>
        <end position="220"/>
    </location>
</feature>
<organism evidence="5 6">
    <name type="scientific">Fictibacillus phosphorivorans</name>
    <dbReference type="NCBI Taxonomy" id="1221500"/>
    <lineage>
        <taxon>Bacteria</taxon>
        <taxon>Bacillati</taxon>
        <taxon>Bacillota</taxon>
        <taxon>Bacilli</taxon>
        <taxon>Bacillales</taxon>
        <taxon>Fictibacillaceae</taxon>
        <taxon>Fictibacillus</taxon>
    </lineage>
</organism>
<feature type="transmembrane region" description="Helical" evidence="3">
    <location>
        <begin position="263"/>
        <end position="284"/>
    </location>
</feature>
<dbReference type="PANTHER" id="PTHR36927:SF3">
    <property type="entry name" value="GLUCANS BIOSYNTHESIS PROTEIN C"/>
    <property type="match status" value="1"/>
</dbReference>
<comment type="similarity">
    <text evidence="2">Belongs to the acyltransferase 3 family.</text>
</comment>
<reference evidence="6" key="1">
    <citation type="submission" date="2016-01" db="EMBL/GenBank/DDBJ databases">
        <title>Draft genome of Chromobacterium sp. F49.</title>
        <authorList>
            <person name="Hong K.W."/>
        </authorList>
    </citation>
    <scope>NUCLEOTIDE SEQUENCE [LARGE SCALE GENOMIC DNA]</scope>
    <source>
        <strain evidence="6">P7IIIA</strain>
    </source>
</reference>
<evidence type="ECO:0000256" key="1">
    <source>
        <dbReference type="ARBA" id="ARBA00004370"/>
    </source>
</evidence>
<feature type="transmembrane region" description="Helical" evidence="3">
    <location>
        <begin position="144"/>
        <end position="168"/>
    </location>
</feature>
<evidence type="ECO:0000313" key="6">
    <source>
        <dbReference type="Proteomes" id="UP000076567"/>
    </source>
</evidence>
<dbReference type="EMBL" id="LRFC01000038">
    <property type="protein sequence ID" value="KZE63984.1"/>
    <property type="molecule type" value="Genomic_DNA"/>
</dbReference>
<feature type="transmembrane region" description="Helical" evidence="3">
    <location>
        <begin position="305"/>
        <end position="321"/>
    </location>
</feature>
<evidence type="ECO:0000313" key="5">
    <source>
        <dbReference type="EMBL" id="KZE63984.1"/>
    </source>
</evidence>
<keyword evidence="5" id="KW-0012">Acyltransferase</keyword>
<feature type="transmembrane region" description="Helical" evidence="3">
    <location>
        <begin position="48"/>
        <end position="69"/>
    </location>
</feature>
<dbReference type="OrthoDB" id="5446016at2"/>
<evidence type="ECO:0000256" key="3">
    <source>
        <dbReference type="SAM" id="Phobius"/>
    </source>
</evidence>
<evidence type="ECO:0000256" key="2">
    <source>
        <dbReference type="ARBA" id="ARBA00007400"/>
    </source>
</evidence>
<protein>
    <submittedName>
        <fullName evidence="5">Acyltransferase</fullName>
    </submittedName>
</protein>
<comment type="caution">
    <text evidence="5">The sequence shown here is derived from an EMBL/GenBank/DDBJ whole genome shotgun (WGS) entry which is preliminary data.</text>
</comment>
<accession>A0A165MZ22</accession>
<dbReference type="AlphaFoldDB" id="A0A165MZ22"/>
<proteinExistence type="inferred from homology"/>
<gene>
    <name evidence="5" type="ORF">AWM68_12800</name>
</gene>
<keyword evidence="3" id="KW-0812">Transmembrane</keyword>
<keyword evidence="6" id="KW-1185">Reference proteome</keyword>
<dbReference type="InterPro" id="IPR050623">
    <property type="entry name" value="Glucan_succinyl_AcylTrfase"/>
</dbReference>